<dbReference type="Pfam" id="PF00621">
    <property type="entry name" value="RhoGEF"/>
    <property type="match status" value="1"/>
</dbReference>
<feature type="region of interest" description="Disordered" evidence="1">
    <location>
        <begin position="1038"/>
        <end position="1062"/>
    </location>
</feature>
<feature type="compositionally biased region" description="Polar residues" evidence="1">
    <location>
        <begin position="771"/>
        <end position="789"/>
    </location>
</feature>
<feature type="region of interest" description="Disordered" evidence="1">
    <location>
        <begin position="543"/>
        <end position="580"/>
    </location>
</feature>
<reference evidence="4 5" key="1">
    <citation type="journal article" date="2010" name="Nature">
        <title>The Ectocarpus genome and the independent evolution of multicellularity in brown algae.</title>
        <authorList>
            <person name="Cock J.M."/>
            <person name="Sterck L."/>
            <person name="Rouze P."/>
            <person name="Scornet D."/>
            <person name="Allen A.E."/>
            <person name="Amoutzias G."/>
            <person name="Anthouard V."/>
            <person name="Artiguenave F."/>
            <person name="Aury J.M."/>
            <person name="Badger J.H."/>
            <person name="Beszteri B."/>
            <person name="Billiau K."/>
            <person name="Bonnet E."/>
            <person name="Bothwell J.H."/>
            <person name="Bowler C."/>
            <person name="Boyen C."/>
            <person name="Brownlee C."/>
            <person name="Carrano C.J."/>
            <person name="Charrier B."/>
            <person name="Cho G.Y."/>
            <person name="Coelho S.M."/>
            <person name="Collen J."/>
            <person name="Corre E."/>
            <person name="Da Silva C."/>
            <person name="Delage L."/>
            <person name="Delaroque N."/>
            <person name="Dittami S.M."/>
            <person name="Doulbeau S."/>
            <person name="Elias M."/>
            <person name="Farnham G."/>
            <person name="Gachon C.M."/>
            <person name="Gschloessl B."/>
            <person name="Heesch S."/>
            <person name="Jabbari K."/>
            <person name="Jubin C."/>
            <person name="Kawai H."/>
            <person name="Kimura K."/>
            <person name="Kloareg B."/>
            <person name="Kupper F.C."/>
            <person name="Lang D."/>
            <person name="Le Bail A."/>
            <person name="Leblanc C."/>
            <person name="Lerouge P."/>
            <person name="Lohr M."/>
            <person name="Lopez P.J."/>
            <person name="Martens C."/>
            <person name="Maumus F."/>
            <person name="Michel G."/>
            <person name="Miranda-Saavedra D."/>
            <person name="Morales J."/>
            <person name="Moreau H."/>
            <person name="Motomura T."/>
            <person name="Nagasato C."/>
            <person name="Napoli C.A."/>
            <person name="Nelson D.R."/>
            <person name="Nyvall-Collen P."/>
            <person name="Peters A.F."/>
            <person name="Pommier C."/>
            <person name="Potin P."/>
            <person name="Poulain J."/>
            <person name="Quesneville H."/>
            <person name="Read B."/>
            <person name="Rensing S.A."/>
            <person name="Ritter A."/>
            <person name="Rousvoal S."/>
            <person name="Samanta M."/>
            <person name="Samson G."/>
            <person name="Schroeder D.C."/>
            <person name="Segurens B."/>
            <person name="Strittmatter M."/>
            <person name="Tonon T."/>
            <person name="Tregear J.W."/>
            <person name="Valentin K."/>
            <person name="von Dassow P."/>
            <person name="Yamagishi T."/>
            <person name="Van de Peer Y."/>
            <person name="Wincker P."/>
        </authorList>
    </citation>
    <scope>NUCLEOTIDE SEQUENCE [LARGE SCALE GENOMIC DNA]</scope>
    <source>
        <strain evidence="5">Ec32 / CCAP1310/4</strain>
    </source>
</reference>
<dbReference type="InterPro" id="IPR035899">
    <property type="entry name" value="DBL_dom_sf"/>
</dbReference>
<evidence type="ECO:0000259" key="2">
    <source>
        <dbReference type="PROSITE" id="PS50003"/>
    </source>
</evidence>
<organism evidence="4 5">
    <name type="scientific">Ectocarpus siliculosus</name>
    <name type="common">Brown alga</name>
    <name type="synonym">Conferva siliculosa</name>
    <dbReference type="NCBI Taxonomy" id="2880"/>
    <lineage>
        <taxon>Eukaryota</taxon>
        <taxon>Sar</taxon>
        <taxon>Stramenopiles</taxon>
        <taxon>Ochrophyta</taxon>
        <taxon>PX clade</taxon>
        <taxon>Phaeophyceae</taxon>
        <taxon>Ectocarpales</taxon>
        <taxon>Ectocarpaceae</taxon>
        <taxon>Ectocarpus</taxon>
    </lineage>
</organism>
<dbReference type="EMBL" id="FN649760">
    <property type="protein sequence ID" value="CBN80121.1"/>
    <property type="molecule type" value="Genomic_DNA"/>
</dbReference>
<feature type="compositionally biased region" description="Gly residues" evidence="1">
    <location>
        <begin position="794"/>
        <end position="803"/>
    </location>
</feature>
<dbReference type="InterPro" id="IPR000219">
    <property type="entry name" value="DH_dom"/>
</dbReference>
<dbReference type="InParanoid" id="D8LKY8"/>
<feature type="compositionally biased region" description="Low complexity" evidence="1">
    <location>
        <begin position="1050"/>
        <end position="1062"/>
    </location>
</feature>
<dbReference type="OrthoDB" id="660555at2759"/>
<dbReference type="InterPro" id="IPR051092">
    <property type="entry name" value="FYVE_RhoGEF_PH"/>
</dbReference>
<feature type="region of interest" description="Disordered" evidence="1">
    <location>
        <begin position="954"/>
        <end position="973"/>
    </location>
</feature>
<dbReference type="PROSITE" id="PS50003">
    <property type="entry name" value="PH_DOMAIN"/>
    <property type="match status" value="1"/>
</dbReference>
<dbReference type="SUPFAM" id="SSF50729">
    <property type="entry name" value="PH domain-like"/>
    <property type="match status" value="1"/>
</dbReference>
<sequence length="1062" mass="112346">MAAVRRERRRDEAVAELLSSEAEYVSDLKLLVDVFLLPLQRWAKELEAQQDPVLDHAAVHGGSIQARSAPSFTQADCKEIFANTLELAHFNRQFLLDLRKAHGGPFVPGSVGVVSPVSTSTECNEWRKVTSAGRDCLEGEDIGDPLRPTSPNISEKGPRQMLQVFLKSAPFLKMYSEYVNNFDTARERLTALERDNSSFSAFLTACEKQKPCRGLHLRDFLVLPVQRIPRYRLLLETILQYTSIDSNMHSAVEESLSTMGGIASKINSDLSLKLKRNKVYQLQQEFGGASFVTASRLFVREGDLFKVARNGVEKLHFVLFNDLLVYGQAKRRRPLLRRGSSREQLYHHRRDMNLSNCFIVDAPSYGSRCSSFLGETGMLVISEEKTFMVMASTAVEKDGWLQAIRLCMRELSTSNSVVARERGYGSSRNQVVDDARAQRRRRQHATCSPPGSSSSSPQSWSVASHSPMAASAPRSVWVPGKNGSHKTSSLRLVEFCLPPWAGVRTSCGCLSHTELTWGKDSLAAGGQDQGLGGVAGGMSGVGWSPNGGDSRNVGVGAAPYSDLRQSGGTPQPRSGTTSPRKVALVISMRPSEPMGLRLRDVHPECGGGVVVIGFERSAAGKRAGVLQGDRITEVNESPASGEDDEDASVPSPVLSAPGRKTFSGRGTSGNNTLGFAGFYSGGGGGNSAATAVNYSPEEPPPSAATASSTTPRVPDNITVNTPVAPSPEAVLSAPGRKTFSGGGGAARRSSKSGSLGFGFSGADDEQEPAPTLTQQQRRQRAFLSTTATTVELGKSGGDGGGGSSSSHALTLAVDNPPSPDETKGDEDSGEWGDSNGSADSTGGGRPLKVPAPTQANVNAGGDPAVPFATFRGGGRATPSREGQGQGQGRGHGMPSLRLGVGSALAACWGVQETNDNDENSRPTEFDLGNSEEVEVEERIVVRKPPPVLVAMSRGTSATSSTVGGAGDYGEYDEVFGDDARSAAGSSGSGSSRDSSLLLTAVSPSRVPPPLVSVASWGTLPPVSRASSCSLGGLVLQPWAIPHPEPPPPAAAAACRQQQQQRG</sequence>
<feature type="compositionally biased region" description="Low complexity" evidence="1">
    <location>
        <begin position="448"/>
        <end position="466"/>
    </location>
</feature>
<dbReference type="InterPro" id="IPR001849">
    <property type="entry name" value="PH_domain"/>
</dbReference>
<feature type="domain" description="PH" evidence="2">
    <location>
        <begin position="297"/>
        <end position="409"/>
    </location>
</feature>
<evidence type="ECO:0000313" key="4">
    <source>
        <dbReference type="EMBL" id="CBN80121.1"/>
    </source>
</evidence>
<dbReference type="PANTHER" id="PTHR12673:SF159">
    <property type="entry name" value="LD03170P"/>
    <property type="match status" value="1"/>
</dbReference>
<proteinExistence type="predicted"/>
<dbReference type="Proteomes" id="UP000002630">
    <property type="component" value="Unassembled WGS sequence"/>
</dbReference>
<dbReference type="SUPFAM" id="SSF48065">
    <property type="entry name" value="DBL homology domain (DH-domain)"/>
    <property type="match status" value="1"/>
</dbReference>
<evidence type="ECO:0000256" key="1">
    <source>
        <dbReference type="SAM" id="MobiDB-lite"/>
    </source>
</evidence>
<feature type="region of interest" description="Disordered" evidence="1">
    <location>
        <begin position="629"/>
        <end position="671"/>
    </location>
</feature>
<keyword evidence="5" id="KW-1185">Reference proteome</keyword>
<feature type="compositionally biased region" description="Polar residues" evidence="1">
    <location>
        <begin position="563"/>
        <end position="579"/>
    </location>
</feature>
<dbReference type="AlphaFoldDB" id="D8LKY8"/>
<dbReference type="GO" id="GO:0005737">
    <property type="term" value="C:cytoplasm"/>
    <property type="evidence" value="ECO:0007669"/>
    <property type="project" value="TreeGrafter"/>
</dbReference>
<dbReference type="SMART" id="SM00325">
    <property type="entry name" value="RhoGEF"/>
    <property type="match status" value="1"/>
</dbReference>
<dbReference type="Gene3D" id="1.20.900.10">
    <property type="entry name" value="Dbl homology (DH) domain"/>
    <property type="match status" value="1"/>
</dbReference>
<dbReference type="PANTHER" id="PTHR12673">
    <property type="entry name" value="FACIOGENITAL DYSPLASIA PROTEIN"/>
    <property type="match status" value="1"/>
</dbReference>
<dbReference type="eggNOG" id="KOG4424">
    <property type="taxonomic scope" value="Eukaryota"/>
</dbReference>
<dbReference type="InterPro" id="IPR011993">
    <property type="entry name" value="PH-like_dom_sf"/>
</dbReference>
<dbReference type="STRING" id="2880.D8LKY8"/>
<dbReference type="SUPFAM" id="SSF50156">
    <property type="entry name" value="PDZ domain-like"/>
    <property type="match status" value="1"/>
</dbReference>
<evidence type="ECO:0000259" key="3">
    <source>
        <dbReference type="PROSITE" id="PS50010"/>
    </source>
</evidence>
<name>D8LKY8_ECTSI</name>
<dbReference type="PROSITE" id="PS50010">
    <property type="entry name" value="DH_2"/>
    <property type="match status" value="1"/>
</dbReference>
<feature type="region of interest" description="Disordered" evidence="1">
    <location>
        <begin position="690"/>
        <end position="894"/>
    </location>
</feature>
<dbReference type="CDD" id="cd00160">
    <property type="entry name" value="RhoGEF"/>
    <property type="match status" value="1"/>
</dbReference>
<feature type="compositionally biased region" description="Pro residues" evidence="1">
    <location>
        <begin position="1040"/>
        <end position="1049"/>
    </location>
</feature>
<dbReference type="SMART" id="SM00233">
    <property type="entry name" value="PH"/>
    <property type="match status" value="1"/>
</dbReference>
<dbReference type="Gene3D" id="2.30.29.30">
    <property type="entry name" value="Pleckstrin-homology domain (PH domain)/Phosphotyrosine-binding domain (PTB)"/>
    <property type="match status" value="1"/>
</dbReference>
<feature type="domain" description="DH" evidence="3">
    <location>
        <begin position="9"/>
        <end position="269"/>
    </location>
</feature>
<gene>
    <name evidence="4" type="ORF">Esi_0031_0130</name>
</gene>
<accession>D8LKY8</accession>
<feature type="region of interest" description="Disordered" evidence="1">
    <location>
        <begin position="422"/>
        <end position="466"/>
    </location>
</feature>
<dbReference type="GO" id="GO:0005085">
    <property type="term" value="F:guanyl-nucleotide exchange factor activity"/>
    <property type="evidence" value="ECO:0007669"/>
    <property type="project" value="InterPro"/>
</dbReference>
<protein>
    <submittedName>
        <fullName evidence="4">Pleckstrin homology (PH) domain-containing protein</fullName>
    </submittedName>
</protein>
<dbReference type="InterPro" id="IPR036034">
    <property type="entry name" value="PDZ_sf"/>
</dbReference>
<evidence type="ECO:0000313" key="5">
    <source>
        <dbReference type="Proteomes" id="UP000002630"/>
    </source>
</evidence>